<dbReference type="GO" id="GO:0005737">
    <property type="term" value="C:cytoplasm"/>
    <property type="evidence" value="ECO:0007669"/>
    <property type="project" value="UniProtKB-SubCell"/>
</dbReference>
<evidence type="ECO:0000313" key="4">
    <source>
        <dbReference type="EMBL" id="CEQ02524.1"/>
    </source>
</evidence>
<comment type="subcellular location">
    <subcellularLocation>
        <location evidence="3">Cytoplasm</location>
    </subcellularLocation>
    <text evidence="3">Associated with two foci at the outer edges of the nucleoid region in young cells, and at four foci within both cell halves in older cells.</text>
</comment>
<dbReference type="InterPro" id="IPR003768">
    <property type="entry name" value="ScpA"/>
</dbReference>
<comment type="subunit">
    <text evidence="3">Component of a cohesin-like complex composed of ScpA, ScpB and the Smc homodimer, in which ScpA and ScpB bind to the head domain of Smc. The presence of the three proteins is required for the association of the complex with DNA.</text>
</comment>
<keyword evidence="3" id="KW-0132">Cell division</keyword>
<dbReference type="Gene3D" id="6.10.250.2410">
    <property type="match status" value="1"/>
</dbReference>
<comment type="function">
    <text evidence="3">Participates in chromosomal partition during cell division. May act via the formation of a condensin-like complex containing Smc and ScpB that pull DNA away from mid-cell into both cell halves.</text>
</comment>
<comment type="similarity">
    <text evidence="3">Belongs to the ScpA family.</text>
</comment>
<evidence type="ECO:0000313" key="5">
    <source>
        <dbReference type="Proteomes" id="UP000049127"/>
    </source>
</evidence>
<protein>
    <recommendedName>
        <fullName evidence="2 3">Segregation and condensation protein A</fullName>
    </recommendedName>
</protein>
<dbReference type="GO" id="GO:0051301">
    <property type="term" value="P:cell division"/>
    <property type="evidence" value="ECO:0007669"/>
    <property type="project" value="UniProtKB-KW"/>
</dbReference>
<dbReference type="Proteomes" id="UP000049127">
    <property type="component" value="Unassembled WGS sequence"/>
</dbReference>
<dbReference type="GO" id="GO:0006260">
    <property type="term" value="P:DNA replication"/>
    <property type="evidence" value="ECO:0007669"/>
    <property type="project" value="UniProtKB-UniRule"/>
</dbReference>
<proteinExistence type="inferred from homology"/>
<organism evidence="4 5">
    <name type="scientific">Paraclostridium sordellii</name>
    <name type="common">Clostridium sordellii</name>
    <dbReference type="NCBI Taxonomy" id="1505"/>
    <lineage>
        <taxon>Bacteria</taxon>
        <taxon>Bacillati</taxon>
        <taxon>Bacillota</taxon>
        <taxon>Clostridia</taxon>
        <taxon>Peptostreptococcales</taxon>
        <taxon>Peptostreptococcaceae</taxon>
        <taxon>Paraclostridium</taxon>
    </lineage>
</organism>
<dbReference type="AlphaFoldDB" id="A0A0C7R2Y1"/>
<keyword evidence="3" id="KW-0131">Cell cycle</keyword>
<dbReference type="HAMAP" id="MF_01805">
    <property type="entry name" value="ScpA"/>
    <property type="match status" value="1"/>
</dbReference>
<dbReference type="GO" id="GO:0007059">
    <property type="term" value="P:chromosome segregation"/>
    <property type="evidence" value="ECO:0007669"/>
    <property type="project" value="UniProtKB-UniRule"/>
</dbReference>
<evidence type="ECO:0000256" key="2">
    <source>
        <dbReference type="ARBA" id="ARBA00044777"/>
    </source>
</evidence>
<gene>
    <name evidence="4" type="primary">scpA_1</name>
    <name evidence="3" type="synonym">scpA</name>
    <name evidence="4" type="ORF">R28058_02571</name>
</gene>
<dbReference type="EMBL" id="CEKZ01000003">
    <property type="protein sequence ID" value="CEQ02524.1"/>
    <property type="molecule type" value="Genomic_DNA"/>
</dbReference>
<dbReference type="Pfam" id="PF02616">
    <property type="entry name" value="SMC_ScpA"/>
    <property type="match status" value="1"/>
</dbReference>
<keyword evidence="3" id="KW-0963">Cytoplasm</keyword>
<sequence length="241" mass="28800">MKYSVQLKVYEGPLDLLYDLITKHKIDIKDISIIEITKQYLAYLDMLEEFDLEIASEFITMASKLLQIKSRYLLYKQRDDENEEDPRLELMEKLVEYKKFKNATEDLKNNVTYIEDVFYRKKEEVVIDEKLDLETISLEAIVKILPHIMKVDKEELEEIKDDKLNKIVKTRIISVEEKMHYVRDIIKEKEDIKFTNLISNYEKDEIIATFLSVLELIKTNKVIVVQDLFFDDILIKRNMES</sequence>
<evidence type="ECO:0000256" key="3">
    <source>
        <dbReference type="HAMAP-Rule" id="MF_01805"/>
    </source>
</evidence>
<keyword evidence="1 3" id="KW-0159">Chromosome partition</keyword>
<dbReference type="RefSeq" id="WP_055341247.1">
    <property type="nucleotide sequence ID" value="NZ_CEKZ01000003.1"/>
</dbReference>
<dbReference type="OrthoDB" id="9811016at2"/>
<accession>A0A0C7R2Y1</accession>
<dbReference type="InterPro" id="IPR023093">
    <property type="entry name" value="ScpA-like_C"/>
</dbReference>
<reference evidence="4 5" key="1">
    <citation type="submission" date="2015-01" db="EMBL/GenBank/DDBJ databases">
        <authorList>
            <person name="Aslett A.Martin."/>
            <person name="De Silva Nishadi"/>
        </authorList>
    </citation>
    <scope>NUCLEOTIDE SEQUENCE [LARGE SCALE GENOMIC DNA]</scope>
    <source>
        <strain evidence="4 5">R28058</strain>
    </source>
</reference>
<dbReference type="Gene3D" id="1.10.10.580">
    <property type="entry name" value="Structural maintenance of chromosome 1. Chain E"/>
    <property type="match status" value="1"/>
</dbReference>
<dbReference type="PANTHER" id="PTHR33969:SF2">
    <property type="entry name" value="SEGREGATION AND CONDENSATION PROTEIN A"/>
    <property type="match status" value="1"/>
</dbReference>
<dbReference type="PANTHER" id="PTHR33969">
    <property type="entry name" value="SEGREGATION AND CONDENSATION PROTEIN A"/>
    <property type="match status" value="1"/>
</dbReference>
<name>A0A0C7R2Y1_PARSO</name>
<evidence type="ECO:0000256" key="1">
    <source>
        <dbReference type="ARBA" id="ARBA00022829"/>
    </source>
</evidence>